<protein>
    <submittedName>
        <fullName evidence="2">Uncharacterized protein</fullName>
    </submittedName>
</protein>
<evidence type="ECO:0000313" key="1">
    <source>
        <dbReference type="Proteomes" id="UP000887580"/>
    </source>
</evidence>
<evidence type="ECO:0000313" key="2">
    <source>
        <dbReference type="WBParaSite" id="PS1159_v2.g14934.t1"/>
    </source>
</evidence>
<accession>A0AC35FAU4</accession>
<reference evidence="2" key="1">
    <citation type="submission" date="2022-11" db="UniProtKB">
        <authorList>
            <consortium name="WormBaseParasite"/>
        </authorList>
    </citation>
    <scope>IDENTIFICATION</scope>
</reference>
<dbReference type="Proteomes" id="UP000887580">
    <property type="component" value="Unplaced"/>
</dbReference>
<proteinExistence type="predicted"/>
<name>A0AC35FAU4_9BILA</name>
<organism evidence="1 2">
    <name type="scientific">Panagrolaimus sp. PS1159</name>
    <dbReference type="NCBI Taxonomy" id="55785"/>
    <lineage>
        <taxon>Eukaryota</taxon>
        <taxon>Metazoa</taxon>
        <taxon>Ecdysozoa</taxon>
        <taxon>Nematoda</taxon>
        <taxon>Chromadorea</taxon>
        <taxon>Rhabditida</taxon>
        <taxon>Tylenchina</taxon>
        <taxon>Panagrolaimomorpha</taxon>
        <taxon>Panagrolaimoidea</taxon>
        <taxon>Panagrolaimidae</taxon>
        <taxon>Panagrolaimus</taxon>
    </lineage>
</organism>
<sequence length="182" mass="20396">MSDRRSAIRSQENRVEKHVGFKSPLMSVRSITPLNDMMQSDTFRSPTRVQQQPPNPSPTPKRPLSNTPAQGGTPVKQRRAPVESDPLPLSNATLDDAVVKNTLRVQTINEKINGLFDQIPTIFEGANSTFNKTSGIVLKLHTLDNVMFNYNEKEKEATRTLNKLLRDLDDADELDLSLIELS</sequence>
<dbReference type="WBParaSite" id="PS1159_v2.g14934.t1">
    <property type="protein sequence ID" value="PS1159_v2.g14934.t1"/>
    <property type="gene ID" value="PS1159_v2.g14934"/>
</dbReference>